<dbReference type="PANTHER" id="PTHR37296">
    <property type="entry name" value="CONSERVED VIRULENCE FACTOR B"/>
    <property type="match status" value="1"/>
</dbReference>
<dbReference type="Gene3D" id="2.40.50.140">
    <property type="entry name" value="Nucleic acid-binding proteins"/>
    <property type="match status" value="2"/>
</dbReference>
<comment type="caution">
    <text evidence="3">The sequence shown here is derived from an EMBL/GenBank/DDBJ whole genome shotgun (WGS) entry which is preliminary data.</text>
</comment>
<evidence type="ECO:0000256" key="1">
    <source>
        <dbReference type="PIRNR" id="PIRNR012524"/>
    </source>
</evidence>
<protein>
    <submittedName>
        <fullName evidence="3">RNA-binding protein</fullName>
    </submittedName>
</protein>
<feature type="domain" description="S1 motif" evidence="2">
    <location>
        <begin position="71"/>
        <end position="135"/>
    </location>
</feature>
<evidence type="ECO:0000313" key="3">
    <source>
        <dbReference type="EMBL" id="MBD3917900.1"/>
    </source>
</evidence>
<dbReference type="SMART" id="SM00316">
    <property type="entry name" value="S1"/>
    <property type="match status" value="3"/>
</dbReference>
<evidence type="ECO:0000313" key="4">
    <source>
        <dbReference type="Proteomes" id="UP000609346"/>
    </source>
</evidence>
<comment type="similarity">
    <text evidence="1">Belongs to the CvfB family.</text>
</comment>
<dbReference type="PIRSF" id="PIRSF012524">
    <property type="entry name" value="YitL_S1"/>
    <property type="match status" value="1"/>
</dbReference>
<dbReference type="InterPro" id="IPR003029">
    <property type="entry name" value="S1_domain"/>
</dbReference>
<feature type="domain" description="S1 motif" evidence="2">
    <location>
        <begin position="153"/>
        <end position="220"/>
    </location>
</feature>
<dbReference type="SUPFAM" id="SSF50249">
    <property type="entry name" value="Nucleic acid-binding proteins"/>
    <property type="match status" value="1"/>
</dbReference>
<dbReference type="RefSeq" id="WP_191202154.1">
    <property type="nucleotide sequence ID" value="NZ_JACXZA010000001.1"/>
</dbReference>
<dbReference type="PANTHER" id="PTHR37296:SF1">
    <property type="entry name" value="CONSERVED VIRULENCE FACTOR B"/>
    <property type="match status" value="1"/>
</dbReference>
<gene>
    <name evidence="3" type="ORF">H8B09_03975</name>
</gene>
<dbReference type="Pfam" id="PF13509">
    <property type="entry name" value="S1_2"/>
    <property type="match status" value="1"/>
</dbReference>
<dbReference type="PROSITE" id="PS50126">
    <property type="entry name" value="S1"/>
    <property type="match status" value="2"/>
</dbReference>
<dbReference type="EMBL" id="JACXZA010000001">
    <property type="protein sequence ID" value="MBD3917900.1"/>
    <property type="molecule type" value="Genomic_DNA"/>
</dbReference>
<organism evidence="3 4">
    <name type="scientific">Paenibacillus terricola</name>
    <dbReference type="NCBI Taxonomy" id="2763503"/>
    <lineage>
        <taxon>Bacteria</taxon>
        <taxon>Bacillati</taxon>
        <taxon>Bacillota</taxon>
        <taxon>Bacilli</taxon>
        <taxon>Bacillales</taxon>
        <taxon>Paenibacillaceae</taxon>
        <taxon>Paenibacillus</taxon>
    </lineage>
</organism>
<evidence type="ECO:0000259" key="2">
    <source>
        <dbReference type="PROSITE" id="PS50126"/>
    </source>
</evidence>
<name>A0ABR8MPH7_9BACL</name>
<keyword evidence="4" id="KW-1185">Reference proteome</keyword>
<dbReference type="InterPro" id="IPR048587">
    <property type="entry name" value="CvfB_S1_3rd"/>
</dbReference>
<accession>A0ABR8MPH7</accession>
<dbReference type="InterPro" id="IPR048588">
    <property type="entry name" value="CvfB_S1_2nd"/>
</dbReference>
<dbReference type="Pfam" id="PF17783">
    <property type="entry name" value="WHD_CvfB"/>
    <property type="match status" value="1"/>
</dbReference>
<sequence length="306" mass="34274">MIAGTIVRLRVAREVSPYGFFVTDGTQDVLLHYSEIVGQKIKAGDDVEVFIYYDTDDRISATMRKPLITLGEMARLRVADIHPRLGCFLEIGLGRQLLLPLSELPENKDFRPVIGDEVFVVLHNDKQGRLIAKLAGEDDFMTKVFRAPSDWRNRWIEGWVTKTLQMGSFVLLDGGVLGFGAFGMIPAPERNRTLRLGERVRARVTFVREDGRVNLSLGERKEVGRLEDADRVLAFLKERPNGAMPYSDETPADLVKQRFGISKSAFKRALGKLMRDGIIEQEGNWTKLIAKPTEDGSADATKGPAQ</sequence>
<dbReference type="InterPro" id="IPR014464">
    <property type="entry name" value="CvfB_fam"/>
</dbReference>
<dbReference type="Proteomes" id="UP000609346">
    <property type="component" value="Unassembled WGS sequence"/>
</dbReference>
<dbReference type="Gene3D" id="1.10.10.10">
    <property type="entry name" value="Winged helix-like DNA-binding domain superfamily/Winged helix DNA-binding domain"/>
    <property type="match status" value="1"/>
</dbReference>
<dbReference type="InterPro" id="IPR036388">
    <property type="entry name" value="WH-like_DNA-bd_sf"/>
</dbReference>
<reference evidence="3 4" key="1">
    <citation type="submission" date="2020-09" db="EMBL/GenBank/DDBJ databases">
        <title>Paenibacillus sp. strain PR3 16S rRNA gene Genome sequencing and assembly.</title>
        <authorList>
            <person name="Kim J."/>
        </authorList>
    </citation>
    <scope>NUCLEOTIDE SEQUENCE [LARGE SCALE GENOMIC DNA]</scope>
    <source>
        <strain evidence="3 4">PR3</strain>
    </source>
</reference>
<dbReference type="InterPro" id="IPR040764">
    <property type="entry name" value="CvfB_WH"/>
</dbReference>
<dbReference type="Pfam" id="PF21543">
    <property type="entry name" value="CvfB_2nd"/>
    <property type="match status" value="1"/>
</dbReference>
<dbReference type="InterPro" id="IPR012340">
    <property type="entry name" value="NA-bd_OB-fold"/>
</dbReference>
<dbReference type="InterPro" id="IPR039566">
    <property type="entry name" value="CvfB_S1_st"/>
</dbReference>
<dbReference type="Pfam" id="PF21191">
    <property type="entry name" value="CvfB_1st"/>
    <property type="match status" value="1"/>
</dbReference>
<proteinExistence type="inferred from homology"/>